<comment type="caution">
    <text evidence="1">The sequence shown here is derived from an EMBL/GenBank/DDBJ whole genome shotgun (WGS) entry which is preliminary data.</text>
</comment>
<evidence type="ECO:0000313" key="1">
    <source>
        <dbReference type="EMBL" id="MCC3804120.1"/>
    </source>
</evidence>
<evidence type="ECO:0000313" key="2">
    <source>
        <dbReference type="Proteomes" id="UP000726777"/>
    </source>
</evidence>
<name>A0A9Q3YKJ2_VIBPH</name>
<protein>
    <submittedName>
        <fullName evidence="1">Phage virion morphogenesis protein</fullName>
    </submittedName>
</protein>
<proteinExistence type="predicted"/>
<sequence>MAGVRYSVRLNDSEIQEALNQLIKRGTDLTSAMANIGEELLISHDQRFRDQKSPEGIPWAPLSEATKSLKSKNVDTILVLNHVLSGTLNYQASSDNLLFGSPLEYAATHQFGRVTSPNSMIPNKAIPARPFLGVDENDRGMILETLSDYLLNG</sequence>
<dbReference type="RefSeq" id="WP_228085782.1">
    <property type="nucleotide sequence ID" value="NZ_JACVHL010000003.1"/>
</dbReference>
<dbReference type="NCBIfam" id="TIGR01635">
    <property type="entry name" value="tail_comp_S"/>
    <property type="match status" value="1"/>
</dbReference>
<dbReference type="InterPro" id="IPR006522">
    <property type="entry name" value="Phage_virion_morphogenesis"/>
</dbReference>
<dbReference type="Proteomes" id="UP000726777">
    <property type="component" value="Unassembled WGS sequence"/>
</dbReference>
<dbReference type="EMBL" id="JACVHL010000003">
    <property type="protein sequence ID" value="MCC3804120.1"/>
    <property type="molecule type" value="Genomic_DNA"/>
</dbReference>
<dbReference type="Pfam" id="PF05069">
    <property type="entry name" value="Phage_tail_S"/>
    <property type="match status" value="1"/>
</dbReference>
<gene>
    <name evidence="1" type="ORF">IB292_03615</name>
</gene>
<reference evidence="1" key="1">
    <citation type="submission" date="2020-09" db="EMBL/GenBank/DDBJ databases">
        <title>Genome sequence of Vibrio parahaemolyticus isolates.</title>
        <authorList>
            <person name="Hammerl J.A."/>
            <person name="Strauch E."/>
        </authorList>
    </citation>
    <scope>NUCLEOTIDE SEQUENCE</scope>
    <source>
        <strain evidence="1">17-VB00146</strain>
    </source>
</reference>
<organism evidence="1 2">
    <name type="scientific">Vibrio parahaemolyticus</name>
    <dbReference type="NCBI Taxonomy" id="670"/>
    <lineage>
        <taxon>Bacteria</taxon>
        <taxon>Pseudomonadati</taxon>
        <taxon>Pseudomonadota</taxon>
        <taxon>Gammaproteobacteria</taxon>
        <taxon>Vibrionales</taxon>
        <taxon>Vibrionaceae</taxon>
        <taxon>Vibrio</taxon>
    </lineage>
</organism>
<dbReference type="AlphaFoldDB" id="A0A9Q3YKJ2"/>
<accession>A0A9Q3YKJ2</accession>